<gene>
    <name evidence="2" type="ORF">ACFO0B_23595</name>
</gene>
<proteinExistence type="predicted"/>
<protein>
    <submittedName>
        <fullName evidence="2">Uncharacterized protein</fullName>
    </submittedName>
</protein>
<dbReference type="RefSeq" id="WP_378614746.1">
    <property type="nucleotide sequence ID" value="NZ_JBHSAX010000019.1"/>
</dbReference>
<keyword evidence="3" id="KW-1185">Reference proteome</keyword>
<feature type="region of interest" description="Disordered" evidence="1">
    <location>
        <begin position="39"/>
        <end position="65"/>
    </location>
</feature>
<organism evidence="2 3">
    <name type="scientific">Nocardia jiangsuensis</name>
    <dbReference type="NCBI Taxonomy" id="1691563"/>
    <lineage>
        <taxon>Bacteria</taxon>
        <taxon>Bacillati</taxon>
        <taxon>Actinomycetota</taxon>
        <taxon>Actinomycetes</taxon>
        <taxon>Mycobacteriales</taxon>
        <taxon>Nocardiaceae</taxon>
        <taxon>Nocardia</taxon>
    </lineage>
</organism>
<evidence type="ECO:0000256" key="1">
    <source>
        <dbReference type="SAM" id="MobiDB-lite"/>
    </source>
</evidence>
<evidence type="ECO:0000313" key="3">
    <source>
        <dbReference type="Proteomes" id="UP001595696"/>
    </source>
</evidence>
<dbReference type="EMBL" id="JBHSAX010000019">
    <property type="protein sequence ID" value="MFC3964981.1"/>
    <property type="molecule type" value="Genomic_DNA"/>
</dbReference>
<dbReference type="Proteomes" id="UP001595696">
    <property type="component" value="Unassembled WGS sequence"/>
</dbReference>
<comment type="caution">
    <text evidence="2">The sequence shown here is derived from an EMBL/GenBank/DDBJ whole genome shotgun (WGS) entry which is preliminary data.</text>
</comment>
<feature type="compositionally biased region" description="Basic and acidic residues" evidence="1">
    <location>
        <begin position="53"/>
        <end position="63"/>
    </location>
</feature>
<reference evidence="3" key="1">
    <citation type="journal article" date="2019" name="Int. J. Syst. Evol. Microbiol.">
        <title>The Global Catalogue of Microorganisms (GCM) 10K type strain sequencing project: providing services to taxonomists for standard genome sequencing and annotation.</title>
        <authorList>
            <consortium name="The Broad Institute Genomics Platform"/>
            <consortium name="The Broad Institute Genome Sequencing Center for Infectious Disease"/>
            <person name="Wu L."/>
            <person name="Ma J."/>
        </authorList>
    </citation>
    <scope>NUCLEOTIDE SEQUENCE [LARGE SCALE GENOMIC DNA]</scope>
    <source>
        <strain evidence="3">CGMCC 4.7330</strain>
    </source>
</reference>
<name>A0ABV8DY14_9NOCA</name>
<accession>A0ABV8DY14</accession>
<evidence type="ECO:0000313" key="2">
    <source>
        <dbReference type="EMBL" id="MFC3964981.1"/>
    </source>
</evidence>
<sequence>MFGGGSNASDLEPIKPAENTIYRLPSSTIVVRVAKPGQEAAAERELLSPADGADPKGPIHGDAWEGDVVTTADGTTLPSTIDT</sequence>